<dbReference type="KEGG" id="msar:MSAR_44010"/>
<name>A0A7I7SZ61_9MYCO</name>
<gene>
    <name evidence="2" type="ORF">MSAR_44010</name>
</gene>
<organism evidence="2 3">
    <name type="scientific">Mycolicibacterium sarraceniae</name>
    <dbReference type="NCBI Taxonomy" id="1534348"/>
    <lineage>
        <taxon>Bacteria</taxon>
        <taxon>Bacillati</taxon>
        <taxon>Actinomycetota</taxon>
        <taxon>Actinomycetes</taxon>
        <taxon>Mycobacteriales</taxon>
        <taxon>Mycobacteriaceae</taxon>
        <taxon>Mycolicibacterium</taxon>
    </lineage>
</organism>
<dbReference type="Proteomes" id="UP000466445">
    <property type="component" value="Chromosome"/>
</dbReference>
<protein>
    <submittedName>
        <fullName evidence="2">Uncharacterized protein</fullName>
    </submittedName>
</protein>
<accession>A0A7I7SZ61</accession>
<reference evidence="2 3" key="1">
    <citation type="journal article" date="2019" name="Emerg. Microbes Infect.">
        <title>Comprehensive subspecies identification of 175 nontuberculous mycobacteria species based on 7547 genomic profiles.</title>
        <authorList>
            <person name="Matsumoto Y."/>
            <person name="Kinjo T."/>
            <person name="Motooka D."/>
            <person name="Nabeya D."/>
            <person name="Jung N."/>
            <person name="Uechi K."/>
            <person name="Horii T."/>
            <person name="Iida T."/>
            <person name="Fujita J."/>
            <person name="Nakamura S."/>
        </authorList>
    </citation>
    <scope>NUCLEOTIDE SEQUENCE [LARGE SCALE GENOMIC DNA]</scope>
    <source>
        <strain evidence="2 3">JCM 30395</strain>
    </source>
</reference>
<dbReference type="InterPro" id="IPR046498">
    <property type="entry name" value="Rv1476-like"/>
</dbReference>
<evidence type="ECO:0000313" key="3">
    <source>
        <dbReference type="Proteomes" id="UP000466445"/>
    </source>
</evidence>
<keyword evidence="3" id="KW-1185">Reference proteome</keyword>
<evidence type="ECO:0000313" key="2">
    <source>
        <dbReference type="EMBL" id="BBY61265.1"/>
    </source>
</evidence>
<feature type="transmembrane region" description="Helical" evidence="1">
    <location>
        <begin position="180"/>
        <end position="201"/>
    </location>
</feature>
<keyword evidence="1" id="KW-1133">Transmembrane helix</keyword>
<evidence type="ECO:0000256" key="1">
    <source>
        <dbReference type="SAM" id="Phobius"/>
    </source>
</evidence>
<keyword evidence="1" id="KW-0472">Membrane</keyword>
<dbReference type="AlphaFoldDB" id="A0A7I7SZ61"/>
<proteinExistence type="predicted"/>
<sequence>MSAHGQRSWVSVLSSSARGATPEFGREVPFPIVTILPAPTFIPVEVCSSVGLAPSTPVEQCLAAVKADVASDGVAAPAADAAGLQKVVAAAAARGVDLKVVVMQSSPPIDTPLRDIATEIGSANPGSTVLVLSPGWAGTYSTTYDRVTLEAGQDVAKTAPNPVVGTQAFVDQLETPDFPWVGLTFALLIGVAAAAVLTRVLQLRARRSQNTEMPSEQPK</sequence>
<dbReference type="Pfam" id="PF20381">
    <property type="entry name" value="Rv1476"/>
    <property type="match status" value="1"/>
</dbReference>
<keyword evidence="1" id="KW-0812">Transmembrane</keyword>
<dbReference type="EMBL" id="AP022595">
    <property type="protein sequence ID" value="BBY61265.1"/>
    <property type="molecule type" value="Genomic_DNA"/>
</dbReference>